<evidence type="ECO:0000259" key="1">
    <source>
        <dbReference type="Pfam" id="PF00557"/>
    </source>
</evidence>
<protein>
    <submittedName>
        <fullName evidence="2">Xaa-Pro aminopeptidase</fullName>
    </submittedName>
</protein>
<dbReference type="Proteomes" id="UP000220034">
    <property type="component" value="Unassembled WGS sequence"/>
</dbReference>
<dbReference type="InterPro" id="IPR050659">
    <property type="entry name" value="Peptidase_M24B"/>
</dbReference>
<gene>
    <name evidence="2" type="ORF">SAMN06273572_10616</name>
</gene>
<dbReference type="PRINTS" id="PR00599">
    <property type="entry name" value="MAPEPTIDASE"/>
</dbReference>
<sequence>MSRTQHRLSAIRAAMAKQGVGLVALGPGAHMHWVLDWHPHPDERLTILAIGQDSAHFIVPSVNATQAEAHSGMPLLTWRDEDGPRGALLALKEVIGDVSAVVLDETMRTDFSLPILDVFTGAKPAFADGLVGDLRMLKDHAELDALRTSAAVADRAMQAGLNALRPGLTELQAAQVIRDQFAEQGAAIAFTLCASGPNGAFPHHSTGDRVLQDDDAVMFDIGAGYGGYPSDMTRMAILGDGPEGYAEIHDIVERAWQAAADAARPGVAAHVVDDAARQVITDAGYGEYFVHRTGHGMGLEVHEPPYLTSSSETVLREGMVFSIEPGIYIPGRFGIRLEDIVILRAEGVEVLSSLPRQVHRSNRKV</sequence>
<dbReference type="GO" id="GO:0008235">
    <property type="term" value="F:metalloexopeptidase activity"/>
    <property type="evidence" value="ECO:0007669"/>
    <property type="project" value="UniProtKB-ARBA"/>
</dbReference>
<dbReference type="Pfam" id="PF00557">
    <property type="entry name" value="Peptidase_M24"/>
    <property type="match status" value="1"/>
</dbReference>
<dbReference type="SUPFAM" id="SSF53092">
    <property type="entry name" value="Creatinase/prolidase N-terminal domain"/>
    <property type="match status" value="1"/>
</dbReference>
<evidence type="ECO:0000313" key="2">
    <source>
        <dbReference type="EMBL" id="SOH94865.1"/>
    </source>
</evidence>
<dbReference type="InterPro" id="IPR029149">
    <property type="entry name" value="Creatin/AminoP/Spt16_N"/>
</dbReference>
<keyword evidence="3" id="KW-1185">Reference proteome</keyword>
<dbReference type="Gene3D" id="3.90.230.10">
    <property type="entry name" value="Creatinase/methionine aminopeptidase superfamily"/>
    <property type="match status" value="1"/>
</dbReference>
<dbReference type="InterPro" id="IPR000994">
    <property type="entry name" value="Pept_M24"/>
</dbReference>
<dbReference type="EMBL" id="OCTN01000006">
    <property type="protein sequence ID" value="SOH94865.1"/>
    <property type="molecule type" value="Genomic_DNA"/>
</dbReference>
<proteinExistence type="predicted"/>
<dbReference type="InterPro" id="IPR001714">
    <property type="entry name" value="Pept_M24_MAP"/>
</dbReference>
<dbReference type="OrthoDB" id="9806388at2"/>
<dbReference type="RefSeq" id="WP_097930868.1">
    <property type="nucleotide sequence ID" value="NZ_OCTN01000006.1"/>
</dbReference>
<dbReference type="InterPro" id="IPR036005">
    <property type="entry name" value="Creatinase/aminopeptidase-like"/>
</dbReference>
<dbReference type="Gene3D" id="3.40.350.10">
    <property type="entry name" value="Creatinase/prolidase N-terminal domain"/>
    <property type="match status" value="1"/>
</dbReference>
<dbReference type="PANTHER" id="PTHR46112">
    <property type="entry name" value="AMINOPEPTIDASE"/>
    <property type="match status" value="1"/>
</dbReference>
<keyword evidence="2" id="KW-0645">Protease</keyword>
<accession>A0A2C9CUR2</accession>
<name>A0A2C9CUR2_9RHOB</name>
<dbReference type="SUPFAM" id="SSF55920">
    <property type="entry name" value="Creatinase/aminopeptidase"/>
    <property type="match status" value="1"/>
</dbReference>
<evidence type="ECO:0000313" key="3">
    <source>
        <dbReference type="Proteomes" id="UP000220034"/>
    </source>
</evidence>
<dbReference type="GO" id="GO:0004177">
    <property type="term" value="F:aminopeptidase activity"/>
    <property type="evidence" value="ECO:0007669"/>
    <property type="project" value="UniProtKB-KW"/>
</dbReference>
<feature type="domain" description="Peptidase M24" evidence="1">
    <location>
        <begin position="145"/>
        <end position="343"/>
    </location>
</feature>
<keyword evidence="2" id="KW-0378">Hydrolase</keyword>
<reference evidence="3" key="1">
    <citation type="submission" date="2017-09" db="EMBL/GenBank/DDBJ databases">
        <authorList>
            <person name="Varghese N."/>
            <person name="Submissions S."/>
        </authorList>
    </citation>
    <scope>NUCLEOTIDE SEQUENCE [LARGE SCALE GENOMIC DNA]</scope>
    <source>
        <strain evidence="3">C7</strain>
    </source>
</reference>
<organism evidence="2 3">
    <name type="scientific">Pontivivens marinum</name>
    <dbReference type="NCBI Taxonomy" id="1690039"/>
    <lineage>
        <taxon>Bacteria</taxon>
        <taxon>Pseudomonadati</taxon>
        <taxon>Pseudomonadota</taxon>
        <taxon>Alphaproteobacteria</taxon>
        <taxon>Rhodobacterales</taxon>
        <taxon>Paracoccaceae</taxon>
        <taxon>Pontivivens</taxon>
    </lineage>
</organism>
<dbReference type="PANTHER" id="PTHR46112:SF3">
    <property type="entry name" value="AMINOPEPTIDASE YPDF"/>
    <property type="match status" value="1"/>
</dbReference>
<dbReference type="AlphaFoldDB" id="A0A2C9CUR2"/>
<keyword evidence="2" id="KW-0031">Aminopeptidase</keyword>